<keyword evidence="5 7" id="KW-1133">Transmembrane helix</keyword>
<evidence type="ECO:0000256" key="1">
    <source>
        <dbReference type="ARBA" id="ARBA00004141"/>
    </source>
</evidence>
<keyword evidence="6 7" id="KW-0472">Membrane</keyword>
<dbReference type="GO" id="GO:0016780">
    <property type="term" value="F:phosphotransferase activity, for other substituted phosphate groups"/>
    <property type="evidence" value="ECO:0007669"/>
    <property type="project" value="TreeGrafter"/>
</dbReference>
<dbReference type="InterPro" id="IPR017475">
    <property type="entry name" value="EPS_sugar_tfrase"/>
</dbReference>
<dbReference type="AlphaFoldDB" id="A0A4U5TSR6"/>
<evidence type="ECO:0000313" key="9">
    <source>
        <dbReference type="EMBL" id="TKS57062.1"/>
    </source>
</evidence>
<keyword evidence="4 7" id="KW-0812">Transmembrane</keyword>
<evidence type="ECO:0000256" key="6">
    <source>
        <dbReference type="ARBA" id="ARBA00023136"/>
    </source>
</evidence>
<name>A0A4U5TSR6_9FLAO</name>
<feature type="transmembrane region" description="Helical" evidence="7">
    <location>
        <begin position="102"/>
        <end position="124"/>
    </location>
</feature>
<evidence type="ECO:0000256" key="2">
    <source>
        <dbReference type="ARBA" id="ARBA00006464"/>
    </source>
</evidence>
<dbReference type="OrthoDB" id="9808602at2"/>
<protein>
    <submittedName>
        <fullName evidence="9">Exopolysaccharide biosynthesis polyprenyl glycosylphosphotransferase</fullName>
    </submittedName>
</protein>
<evidence type="ECO:0000256" key="7">
    <source>
        <dbReference type="SAM" id="Phobius"/>
    </source>
</evidence>
<feature type="transmembrane region" description="Helical" evidence="7">
    <location>
        <begin position="38"/>
        <end position="58"/>
    </location>
</feature>
<reference evidence="9 10" key="1">
    <citation type="submission" date="2019-04" db="EMBL/GenBank/DDBJ databases">
        <title>Psychroflexus halotolerans sp. nov., isolated from a marine solar saltern.</title>
        <authorList>
            <person name="Feng X."/>
        </authorList>
    </citation>
    <scope>NUCLEOTIDE SEQUENCE [LARGE SCALE GENOMIC DNA]</scope>
    <source>
        <strain evidence="9 10">WDS2C27</strain>
    </source>
</reference>
<dbReference type="Pfam" id="PF02397">
    <property type="entry name" value="Bac_transf"/>
    <property type="match status" value="1"/>
</dbReference>
<keyword evidence="3 9" id="KW-0808">Transferase</keyword>
<feature type="transmembrane region" description="Helical" evidence="7">
    <location>
        <begin position="12"/>
        <end position="32"/>
    </location>
</feature>
<organism evidence="9 10">
    <name type="scientific">Mesohalobacter halotolerans</name>
    <dbReference type="NCBI Taxonomy" id="1883405"/>
    <lineage>
        <taxon>Bacteria</taxon>
        <taxon>Pseudomonadati</taxon>
        <taxon>Bacteroidota</taxon>
        <taxon>Flavobacteriia</taxon>
        <taxon>Flavobacteriales</taxon>
        <taxon>Flavobacteriaceae</taxon>
        <taxon>Mesohalobacter</taxon>
    </lineage>
</organism>
<accession>A0A4U5TSR6</accession>
<feature type="domain" description="Bacterial sugar transferase" evidence="8">
    <location>
        <begin position="259"/>
        <end position="443"/>
    </location>
</feature>
<evidence type="ECO:0000256" key="5">
    <source>
        <dbReference type="ARBA" id="ARBA00022989"/>
    </source>
</evidence>
<evidence type="ECO:0000256" key="3">
    <source>
        <dbReference type="ARBA" id="ARBA00022679"/>
    </source>
</evidence>
<dbReference type="RefSeq" id="WP_138930766.1">
    <property type="nucleotide sequence ID" value="NZ_SWMU01000001.1"/>
</dbReference>
<gene>
    <name evidence="9" type="ORF">FCN74_01180</name>
</gene>
<feature type="transmembrane region" description="Helical" evidence="7">
    <location>
        <begin position="264"/>
        <end position="286"/>
    </location>
</feature>
<comment type="caution">
    <text evidence="9">The sequence shown here is derived from an EMBL/GenBank/DDBJ whole genome shotgun (WGS) entry which is preliminary data.</text>
</comment>
<dbReference type="InterPro" id="IPR003362">
    <property type="entry name" value="Bact_transf"/>
</dbReference>
<comment type="similarity">
    <text evidence="2">Belongs to the bacterial sugar transferase family.</text>
</comment>
<dbReference type="Proteomes" id="UP000306552">
    <property type="component" value="Unassembled WGS sequence"/>
</dbReference>
<dbReference type="EMBL" id="SWMU01000001">
    <property type="protein sequence ID" value="TKS57062.1"/>
    <property type="molecule type" value="Genomic_DNA"/>
</dbReference>
<comment type="subcellular location">
    <subcellularLocation>
        <location evidence="1">Membrane</location>
        <topology evidence="1">Multi-pass membrane protein</topology>
    </subcellularLocation>
</comment>
<sequence length="450" mass="53291">MTRRWRYIGYLRPIIYTFDISVICLVAIRLLELDIIESVYFCIFHALAWVILSLKTNYYEVYRFTKISRILSLAFEQFFIFSLLVFFYLTIYKGFDLEVVEIFKLLILSYITILGFKLSVNFLLKRYRKFYNGNLRKTIIIGDNLRTHQLKSFFNQNPEFGYKFLKMFCTKGKDDYLEQSFKYVIENGVDEIYCSMAELTQEQINTVVNFADNNLRVLKFLPDTKDIYAKQLKVDYYGYLPILSLRQIPIEEPFNQFIKRSFDFIFSLLVVVIILSWLTPLVAILIKLESKGPVFFKQKRNGLNYREFVCFKFRSMRPNTEVETEWVKPSDDRVTKIGKFIRKTSIDELPQFYNVLLGDMSVVGPRPHPVSHTEMFVGKIDKFMVRHFVKPGITGLAQVSGYRGEIETDKDIINRVKYDIFYLENWSVFLDIKIVLMTIFNAFKGDKKAY</sequence>
<dbReference type="PANTHER" id="PTHR30576">
    <property type="entry name" value="COLANIC BIOSYNTHESIS UDP-GLUCOSE LIPID CARRIER TRANSFERASE"/>
    <property type="match status" value="1"/>
</dbReference>
<dbReference type="PANTHER" id="PTHR30576:SF0">
    <property type="entry name" value="UNDECAPRENYL-PHOSPHATE N-ACETYLGALACTOSAMINYL 1-PHOSPHATE TRANSFERASE-RELATED"/>
    <property type="match status" value="1"/>
</dbReference>
<dbReference type="NCBIfam" id="TIGR03025">
    <property type="entry name" value="EPS_sugtrans"/>
    <property type="match status" value="1"/>
</dbReference>
<evidence type="ECO:0000313" key="10">
    <source>
        <dbReference type="Proteomes" id="UP000306552"/>
    </source>
</evidence>
<feature type="transmembrane region" description="Helical" evidence="7">
    <location>
        <begin position="70"/>
        <end position="90"/>
    </location>
</feature>
<evidence type="ECO:0000259" key="8">
    <source>
        <dbReference type="Pfam" id="PF02397"/>
    </source>
</evidence>
<keyword evidence="10" id="KW-1185">Reference proteome</keyword>
<dbReference type="GO" id="GO:0016020">
    <property type="term" value="C:membrane"/>
    <property type="evidence" value="ECO:0007669"/>
    <property type="project" value="UniProtKB-SubCell"/>
</dbReference>
<proteinExistence type="inferred from homology"/>
<evidence type="ECO:0000256" key="4">
    <source>
        <dbReference type="ARBA" id="ARBA00022692"/>
    </source>
</evidence>